<feature type="transmembrane region" description="Helical" evidence="3">
    <location>
        <begin position="134"/>
        <end position="159"/>
    </location>
</feature>
<keyword evidence="3" id="KW-0812">Transmembrane</keyword>
<dbReference type="SUPFAM" id="SSF57535">
    <property type="entry name" value="Complement control module/SCR domain"/>
    <property type="match status" value="2"/>
</dbReference>
<feature type="domain" description="Sushi" evidence="4">
    <location>
        <begin position="1"/>
        <end position="54"/>
    </location>
</feature>
<evidence type="ECO:0000256" key="2">
    <source>
        <dbReference type="PROSITE-ProRule" id="PRU00302"/>
    </source>
</evidence>
<dbReference type="PROSITE" id="PS50923">
    <property type="entry name" value="SUSHI"/>
    <property type="match status" value="2"/>
</dbReference>
<sequence length="171" mass="18824">MLPPHSHTDKKRSVLGTVLIYQCDRGYVPTELMVSKCSSSGEWTPNITALECTKQVDCEIPLAPLGGTLHHTGTERGSKALIECSGGLELQGDDVNRVAVCTANGTWFPDPSTQRCFETETYFLSPKNKREDAVYLYLITGGAVFFGFVSFGDFTWLFLLSISEAKSESQE</sequence>
<comment type="caution">
    <text evidence="2">Lacks conserved residue(s) required for the propagation of feature annotation.</text>
</comment>
<dbReference type="CDD" id="cd00033">
    <property type="entry name" value="CCP"/>
    <property type="match status" value="2"/>
</dbReference>
<dbReference type="Proteomes" id="UP001174909">
    <property type="component" value="Unassembled WGS sequence"/>
</dbReference>
<evidence type="ECO:0000313" key="6">
    <source>
        <dbReference type="Proteomes" id="UP001174909"/>
    </source>
</evidence>
<dbReference type="AlphaFoldDB" id="A0AA35S569"/>
<keyword evidence="2" id="KW-0768">Sushi</keyword>
<dbReference type="EMBL" id="CASHTH010002006">
    <property type="protein sequence ID" value="CAI8023414.1"/>
    <property type="molecule type" value="Genomic_DNA"/>
</dbReference>
<dbReference type="Pfam" id="PF00084">
    <property type="entry name" value="Sushi"/>
    <property type="match status" value="2"/>
</dbReference>
<proteinExistence type="predicted"/>
<keyword evidence="3" id="KW-0472">Membrane</keyword>
<evidence type="ECO:0000256" key="3">
    <source>
        <dbReference type="SAM" id="Phobius"/>
    </source>
</evidence>
<reference evidence="5" key="1">
    <citation type="submission" date="2023-03" db="EMBL/GenBank/DDBJ databases">
        <authorList>
            <person name="Steffen K."/>
            <person name="Cardenas P."/>
        </authorList>
    </citation>
    <scope>NUCLEOTIDE SEQUENCE</scope>
</reference>
<evidence type="ECO:0000256" key="1">
    <source>
        <dbReference type="ARBA" id="ARBA00023157"/>
    </source>
</evidence>
<organism evidence="5 6">
    <name type="scientific">Geodia barretti</name>
    <name type="common">Barrett's horny sponge</name>
    <dbReference type="NCBI Taxonomy" id="519541"/>
    <lineage>
        <taxon>Eukaryota</taxon>
        <taxon>Metazoa</taxon>
        <taxon>Porifera</taxon>
        <taxon>Demospongiae</taxon>
        <taxon>Heteroscleromorpha</taxon>
        <taxon>Tetractinellida</taxon>
        <taxon>Astrophorina</taxon>
        <taxon>Geodiidae</taxon>
        <taxon>Geodia</taxon>
    </lineage>
</organism>
<feature type="disulfide bond" evidence="2">
    <location>
        <begin position="58"/>
        <end position="101"/>
    </location>
</feature>
<dbReference type="InterPro" id="IPR035976">
    <property type="entry name" value="Sushi/SCR/CCP_sf"/>
</dbReference>
<evidence type="ECO:0000259" key="4">
    <source>
        <dbReference type="PROSITE" id="PS50923"/>
    </source>
</evidence>
<gene>
    <name evidence="5" type="ORF">GBAR_LOCUS13689</name>
</gene>
<name>A0AA35S569_GEOBA</name>
<dbReference type="SMART" id="SM00032">
    <property type="entry name" value="CCP"/>
    <property type="match status" value="2"/>
</dbReference>
<keyword evidence="3" id="KW-1133">Transmembrane helix</keyword>
<feature type="domain" description="Sushi" evidence="4">
    <location>
        <begin position="56"/>
        <end position="118"/>
    </location>
</feature>
<dbReference type="InterPro" id="IPR000436">
    <property type="entry name" value="Sushi_SCR_CCP_dom"/>
</dbReference>
<keyword evidence="6" id="KW-1185">Reference proteome</keyword>
<dbReference type="Gene3D" id="2.10.70.10">
    <property type="entry name" value="Complement Module, domain 1"/>
    <property type="match status" value="2"/>
</dbReference>
<keyword evidence="1 2" id="KW-1015">Disulfide bond</keyword>
<protein>
    <submittedName>
        <fullName evidence="5">Sushi, von Willebrand factor type A, EGF and pentraxin domain-containing protein 1</fullName>
    </submittedName>
</protein>
<evidence type="ECO:0000313" key="5">
    <source>
        <dbReference type="EMBL" id="CAI8023414.1"/>
    </source>
</evidence>
<accession>A0AA35S569</accession>
<comment type="caution">
    <text evidence="5">The sequence shown here is derived from an EMBL/GenBank/DDBJ whole genome shotgun (WGS) entry which is preliminary data.</text>
</comment>